<dbReference type="PANTHER" id="PTHR10815">
    <property type="entry name" value="METHYLATED-DNA--PROTEIN-CYSTEINE METHYLTRANSFERASE"/>
    <property type="match status" value="1"/>
</dbReference>
<comment type="catalytic activity">
    <reaction evidence="1">
        <text>a 4-O-methyl-thymidine in DNA + L-cysteinyl-[protein] = a thymidine in DNA + S-methyl-L-cysteinyl-[protein]</text>
        <dbReference type="Rhea" id="RHEA:53428"/>
        <dbReference type="Rhea" id="RHEA-COMP:10131"/>
        <dbReference type="Rhea" id="RHEA-COMP:10132"/>
        <dbReference type="Rhea" id="RHEA-COMP:13555"/>
        <dbReference type="Rhea" id="RHEA-COMP:13556"/>
        <dbReference type="ChEBI" id="CHEBI:29950"/>
        <dbReference type="ChEBI" id="CHEBI:82612"/>
        <dbReference type="ChEBI" id="CHEBI:137386"/>
        <dbReference type="ChEBI" id="CHEBI:137387"/>
        <dbReference type="EC" id="2.1.1.63"/>
    </reaction>
</comment>
<dbReference type="Gene3D" id="1.10.10.10">
    <property type="entry name" value="Winged helix-like DNA-binding domain superfamily/Winged helix DNA-binding domain"/>
    <property type="match status" value="1"/>
</dbReference>
<comment type="catalytic activity">
    <reaction evidence="6">
        <text>a 6-O-methyl-2'-deoxyguanosine in DNA + L-cysteinyl-[protein] = S-methyl-L-cysteinyl-[protein] + a 2'-deoxyguanosine in DNA</text>
        <dbReference type="Rhea" id="RHEA:24000"/>
        <dbReference type="Rhea" id="RHEA-COMP:10131"/>
        <dbReference type="Rhea" id="RHEA-COMP:10132"/>
        <dbReference type="Rhea" id="RHEA-COMP:11367"/>
        <dbReference type="Rhea" id="RHEA-COMP:11368"/>
        <dbReference type="ChEBI" id="CHEBI:29950"/>
        <dbReference type="ChEBI" id="CHEBI:82612"/>
        <dbReference type="ChEBI" id="CHEBI:85445"/>
        <dbReference type="ChEBI" id="CHEBI:85448"/>
        <dbReference type="EC" id="2.1.1.63"/>
    </reaction>
</comment>
<dbReference type="GO" id="GO:0006281">
    <property type="term" value="P:DNA repair"/>
    <property type="evidence" value="ECO:0007669"/>
    <property type="project" value="UniProtKB-KW"/>
</dbReference>
<evidence type="ECO:0000256" key="5">
    <source>
        <dbReference type="ARBA" id="ARBA00023204"/>
    </source>
</evidence>
<keyword evidence="2 8" id="KW-0489">Methyltransferase</keyword>
<evidence type="ECO:0000256" key="4">
    <source>
        <dbReference type="ARBA" id="ARBA00022763"/>
    </source>
</evidence>
<dbReference type="Proteomes" id="UP000292408">
    <property type="component" value="Unassembled WGS sequence"/>
</dbReference>
<dbReference type="Pfam" id="PF01035">
    <property type="entry name" value="DNA_binding_1"/>
    <property type="match status" value="1"/>
</dbReference>
<gene>
    <name evidence="8" type="ORF">EV140_1725</name>
</gene>
<protein>
    <submittedName>
        <fullName evidence="8">Methylated-DNA-[protein]-cysteine S-methyltransferase</fullName>
    </submittedName>
</protein>
<dbReference type="InterPro" id="IPR036388">
    <property type="entry name" value="WH-like_DNA-bd_sf"/>
</dbReference>
<evidence type="ECO:0000313" key="8">
    <source>
        <dbReference type="EMBL" id="RZT59740.1"/>
    </source>
</evidence>
<dbReference type="InterPro" id="IPR001497">
    <property type="entry name" value="MethylDNA_cys_MeTrfase_AS"/>
</dbReference>
<keyword evidence="3 8" id="KW-0808">Transferase</keyword>
<reference evidence="8 9" key="1">
    <citation type="journal article" date="2015" name="Stand. Genomic Sci.">
        <title>Genomic Encyclopedia of Bacterial and Archaeal Type Strains, Phase III: the genomes of soil and plant-associated and newly described type strains.</title>
        <authorList>
            <person name="Whitman W.B."/>
            <person name="Woyke T."/>
            <person name="Klenk H.P."/>
            <person name="Zhou Y."/>
            <person name="Lilburn T.G."/>
            <person name="Beck B.J."/>
            <person name="De Vos P."/>
            <person name="Vandamme P."/>
            <person name="Eisen J.A."/>
            <person name="Garrity G."/>
            <person name="Hugenholtz P."/>
            <person name="Kyrpides N.C."/>
        </authorList>
    </citation>
    <scope>NUCLEOTIDE SEQUENCE [LARGE SCALE GENOMIC DNA]</scope>
    <source>
        <strain evidence="8 9">AC4r</strain>
    </source>
</reference>
<dbReference type="AlphaFoldDB" id="A0A4Q7TJG9"/>
<dbReference type="PANTHER" id="PTHR10815:SF13">
    <property type="entry name" value="METHYLATED-DNA--PROTEIN-CYSTEINE METHYLTRANSFERASE"/>
    <property type="match status" value="1"/>
</dbReference>
<dbReference type="CDD" id="cd06445">
    <property type="entry name" value="ATase"/>
    <property type="match status" value="1"/>
</dbReference>
<evidence type="ECO:0000256" key="6">
    <source>
        <dbReference type="ARBA" id="ARBA00049348"/>
    </source>
</evidence>
<keyword evidence="4" id="KW-0227">DNA damage</keyword>
<evidence type="ECO:0000256" key="1">
    <source>
        <dbReference type="ARBA" id="ARBA00001286"/>
    </source>
</evidence>
<evidence type="ECO:0000256" key="2">
    <source>
        <dbReference type="ARBA" id="ARBA00022603"/>
    </source>
</evidence>
<dbReference type="NCBIfam" id="TIGR00589">
    <property type="entry name" value="ogt"/>
    <property type="match status" value="1"/>
</dbReference>
<dbReference type="RefSeq" id="WP_130282948.1">
    <property type="nucleotide sequence ID" value="NZ_SGXT01000015.1"/>
</dbReference>
<evidence type="ECO:0000256" key="3">
    <source>
        <dbReference type="ARBA" id="ARBA00022679"/>
    </source>
</evidence>
<evidence type="ECO:0000313" key="9">
    <source>
        <dbReference type="Proteomes" id="UP000292408"/>
    </source>
</evidence>
<dbReference type="InterPro" id="IPR014048">
    <property type="entry name" value="MethylDNA_cys_MeTrfase_DNA-bd"/>
</dbReference>
<accession>A0A4Q7TJG9</accession>
<dbReference type="GO" id="GO:0032259">
    <property type="term" value="P:methylation"/>
    <property type="evidence" value="ECO:0007669"/>
    <property type="project" value="UniProtKB-KW"/>
</dbReference>
<organism evidence="8 9">
    <name type="scientific">Microcella alkaliphila</name>
    <dbReference type="NCBI Taxonomy" id="279828"/>
    <lineage>
        <taxon>Bacteria</taxon>
        <taxon>Bacillati</taxon>
        <taxon>Actinomycetota</taxon>
        <taxon>Actinomycetes</taxon>
        <taxon>Micrococcales</taxon>
        <taxon>Microbacteriaceae</taxon>
        <taxon>Microcella</taxon>
    </lineage>
</organism>
<keyword evidence="9" id="KW-1185">Reference proteome</keyword>
<keyword evidence="5" id="KW-0234">DNA repair</keyword>
<dbReference type="EMBL" id="SGXT01000015">
    <property type="protein sequence ID" value="RZT59740.1"/>
    <property type="molecule type" value="Genomic_DNA"/>
</dbReference>
<proteinExistence type="predicted"/>
<comment type="caution">
    <text evidence="8">The sequence shown here is derived from an EMBL/GenBank/DDBJ whole genome shotgun (WGS) entry which is preliminary data.</text>
</comment>
<sequence length="181" mass="18761">MTASQTAGRTAASRTAAARTVATPDGPFTVIADEDAVLASGWTADVAEFIPLIHRTIRPAADELTGSSPALESALVAVERFYAGDSTAPDAVPVRQRSGEFLEATWRVMRGIRPGRPVTYAELAALAGRPAATRPAAAACAMNAAALFVPCHRVLRTGGGLGGFRYGLAIKQSLLDREAGA</sequence>
<dbReference type="PROSITE" id="PS00374">
    <property type="entry name" value="MGMT"/>
    <property type="match status" value="1"/>
</dbReference>
<dbReference type="GO" id="GO:0003908">
    <property type="term" value="F:methylated-DNA-[protein]-cysteine S-methyltransferase activity"/>
    <property type="evidence" value="ECO:0007669"/>
    <property type="project" value="UniProtKB-EC"/>
</dbReference>
<evidence type="ECO:0000259" key="7">
    <source>
        <dbReference type="Pfam" id="PF01035"/>
    </source>
</evidence>
<dbReference type="InterPro" id="IPR036217">
    <property type="entry name" value="MethylDNA_cys_MeTrfase_DNAb"/>
</dbReference>
<name>A0A4Q7TJG9_9MICO</name>
<dbReference type="SUPFAM" id="SSF46767">
    <property type="entry name" value="Methylated DNA-protein cysteine methyltransferase, C-terminal domain"/>
    <property type="match status" value="1"/>
</dbReference>
<dbReference type="OrthoDB" id="9802228at2"/>
<feature type="domain" description="Methylated-DNA-[protein]-cysteine S-methyltransferase DNA binding" evidence="7">
    <location>
        <begin position="101"/>
        <end position="179"/>
    </location>
</feature>